<feature type="transmembrane region" description="Helical" evidence="1">
    <location>
        <begin position="59"/>
        <end position="80"/>
    </location>
</feature>
<feature type="transmembrane region" description="Helical" evidence="1">
    <location>
        <begin position="176"/>
        <end position="197"/>
    </location>
</feature>
<organism evidence="2 3">
    <name type="scientific">Imperialibacter roseus</name>
    <dbReference type="NCBI Taxonomy" id="1324217"/>
    <lineage>
        <taxon>Bacteria</taxon>
        <taxon>Pseudomonadati</taxon>
        <taxon>Bacteroidota</taxon>
        <taxon>Cytophagia</taxon>
        <taxon>Cytophagales</taxon>
        <taxon>Flammeovirgaceae</taxon>
        <taxon>Imperialibacter</taxon>
    </lineage>
</organism>
<dbReference type="PANTHER" id="PTHR30354:SF11">
    <property type="entry name" value="PERMEASE"/>
    <property type="match status" value="1"/>
</dbReference>
<feature type="transmembrane region" description="Helical" evidence="1">
    <location>
        <begin position="329"/>
        <end position="351"/>
    </location>
</feature>
<protein>
    <submittedName>
        <fullName evidence="2">GntP family permease</fullName>
    </submittedName>
</protein>
<dbReference type="Proteomes" id="UP001302349">
    <property type="component" value="Chromosome"/>
</dbReference>
<sequence length="453" mass="46710">MIEGPLLLVVILLAVVLIVVGASVFKVHPFIMLLMASLLVGIVVGIPAIKVVGFINDGFGSIIGGIGIVIILGSILGVILEKSGAAVKIAEFILQTIGRKSPELGIGFLGALVSIPVFCDSGFIILSRLCHVMAQKRNIAAGSLFLSLAGGMYTTHTLVPPTPGPIAAAGNLGGESYLGLVIISGLLISIPVVLIAVSYSKYIFKKYPYESELSDTPILSDQSLPSLGLSMSPIFIPLILIGLGSVAQFVGFHNGLIDALVFLGNPVIALLAGLLIAVPLLKYIGKVERSSSFQEGLVQAGPVLILTGAGAAFGAVLKATPMAQMVEGWLSGGDAGGIYFILAGFAFTAILKTSQGSTTSAMVITSSILGPLLSLGGLDNPTGIVLMVAAIGGGGMTVSHANDSFFWVVAQFSGIKDIKVAYRTITVMSLVQGMTILAIAISGFFALLSQNHY</sequence>
<feature type="transmembrane region" description="Helical" evidence="1">
    <location>
        <begin position="104"/>
        <end position="126"/>
    </location>
</feature>
<keyword evidence="3" id="KW-1185">Reference proteome</keyword>
<dbReference type="EMBL" id="CP136051">
    <property type="protein sequence ID" value="WOK08888.1"/>
    <property type="molecule type" value="Genomic_DNA"/>
</dbReference>
<feature type="transmembrane region" description="Helical" evidence="1">
    <location>
        <begin position="384"/>
        <end position="408"/>
    </location>
</feature>
<evidence type="ECO:0000313" key="3">
    <source>
        <dbReference type="Proteomes" id="UP001302349"/>
    </source>
</evidence>
<evidence type="ECO:0000313" key="2">
    <source>
        <dbReference type="EMBL" id="WOK08888.1"/>
    </source>
</evidence>
<feature type="transmembrane region" description="Helical" evidence="1">
    <location>
        <begin position="259"/>
        <end position="284"/>
    </location>
</feature>
<gene>
    <name evidence="2" type="ORF">RT717_09595</name>
</gene>
<feature type="transmembrane region" description="Helical" evidence="1">
    <location>
        <begin position="420"/>
        <end position="448"/>
    </location>
</feature>
<proteinExistence type="predicted"/>
<reference evidence="2 3" key="1">
    <citation type="journal article" date="2023" name="Microbiol. Resour. Announc.">
        <title>Complete Genome Sequence of Imperialibacter roseus strain P4T.</title>
        <authorList>
            <person name="Tizabi D.R."/>
            <person name="Bachvaroff T."/>
            <person name="Hill R.T."/>
        </authorList>
    </citation>
    <scope>NUCLEOTIDE SEQUENCE [LARGE SCALE GENOMIC DNA]</scope>
    <source>
        <strain evidence="2 3">P4T</strain>
    </source>
</reference>
<dbReference type="Pfam" id="PF02447">
    <property type="entry name" value="GntP_permease"/>
    <property type="match status" value="1"/>
</dbReference>
<accession>A0ABZ0IWZ0</accession>
<keyword evidence="1" id="KW-1133">Transmembrane helix</keyword>
<dbReference type="InterPro" id="IPR003474">
    <property type="entry name" value="Glcn_transporter"/>
</dbReference>
<feature type="transmembrane region" description="Helical" evidence="1">
    <location>
        <begin position="234"/>
        <end position="253"/>
    </location>
</feature>
<keyword evidence="1" id="KW-0812">Transmembrane</keyword>
<name>A0ABZ0IWZ0_9BACT</name>
<keyword evidence="1" id="KW-0472">Membrane</keyword>
<dbReference type="RefSeq" id="WP_317491519.1">
    <property type="nucleotide sequence ID" value="NZ_CP136051.1"/>
</dbReference>
<feature type="transmembrane region" description="Helical" evidence="1">
    <location>
        <begin position="296"/>
        <end position="317"/>
    </location>
</feature>
<feature type="transmembrane region" description="Helical" evidence="1">
    <location>
        <begin position="31"/>
        <end position="52"/>
    </location>
</feature>
<evidence type="ECO:0000256" key="1">
    <source>
        <dbReference type="SAM" id="Phobius"/>
    </source>
</evidence>
<feature type="transmembrane region" description="Helical" evidence="1">
    <location>
        <begin position="358"/>
        <end position="378"/>
    </location>
</feature>
<dbReference type="PANTHER" id="PTHR30354">
    <property type="entry name" value="GNT FAMILY GLUCONATE TRANSPORTER"/>
    <property type="match status" value="1"/>
</dbReference>